<name>B5I119_STRX2</name>
<sequence>MTKDQLLTRLSSKAAVMLTRRRALLAGAAAVGAAGTAGVLAALTGEEPVRVGAPAVVLLDGL</sequence>
<dbReference type="InterPro" id="IPR006311">
    <property type="entry name" value="TAT_signal"/>
</dbReference>
<keyword evidence="2" id="KW-1185">Reference proteome</keyword>
<protein>
    <submittedName>
        <fullName evidence="1">Uncharacterized protein</fullName>
    </submittedName>
</protein>
<evidence type="ECO:0000313" key="2">
    <source>
        <dbReference type="Proteomes" id="UP000002785"/>
    </source>
</evidence>
<organism evidence="1 2">
    <name type="scientific">Streptomyces sviceus (strain ATCC 29083 / DSM 924 / JCM 4929 / NBRC 13980 / NCIMB 11184 / NRRL 5439 / UC 5370)</name>
    <dbReference type="NCBI Taxonomy" id="463191"/>
    <lineage>
        <taxon>Bacteria</taxon>
        <taxon>Bacillati</taxon>
        <taxon>Actinomycetota</taxon>
        <taxon>Actinomycetes</taxon>
        <taxon>Kitasatosporales</taxon>
        <taxon>Streptomycetaceae</taxon>
        <taxon>Streptomyces</taxon>
    </lineage>
</organism>
<evidence type="ECO:0000313" key="1">
    <source>
        <dbReference type="EMBL" id="EDY58774.1"/>
    </source>
</evidence>
<dbReference type="Proteomes" id="UP000002785">
    <property type="component" value="Chromosome"/>
</dbReference>
<proteinExistence type="predicted"/>
<dbReference type="EMBL" id="CM000951">
    <property type="protein sequence ID" value="EDY58774.1"/>
    <property type="molecule type" value="Genomic_DNA"/>
</dbReference>
<reference evidence="1" key="1">
    <citation type="submission" date="2009-10" db="EMBL/GenBank/DDBJ databases">
        <title>The genome sequence of Streptomyces sviceus strain ATCC 29083.</title>
        <authorList>
            <consortium name="The Broad Institute Genome Sequencing Platform"/>
            <consortium name="Broad Institute Microbial Sequencing Center"/>
            <person name="Fischbach M."/>
            <person name="Godfrey P."/>
            <person name="Ward D."/>
            <person name="Young S."/>
            <person name="Zeng Q."/>
            <person name="Koehrsen M."/>
            <person name="Alvarado L."/>
            <person name="Berlin A.M."/>
            <person name="Bochicchio J."/>
            <person name="Borenstein D."/>
            <person name="Chapman S.B."/>
            <person name="Chen Z."/>
            <person name="Engels R."/>
            <person name="Freedman E."/>
            <person name="Gellesch M."/>
            <person name="Goldberg J."/>
            <person name="Griggs A."/>
            <person name="Gujja S."/>
            <person name="Heilman E.R."/>
            <person name="Heiman D.I."/>
            <person name="Hepburn T.A."/>
            <person name="Howarth C."/>
            <person name="Jen D."/>
            <person name="Larson L."/>
            <person name="Lewis B."/>
            <person name="Mehta T."/>
            <person name="Park D."/>
            <person name="Pearson M."/>
            <person name="Richards J."/>
            <person name="Roberts A."/>
            <person name="Saif S."/>
            <person name="Shea T.D."/>
            <person name="Shenoy N."/>
            <person name="Sisk P."/>
            <person name="Stolte C."/>
            <person name="Sykes S.N."/>
            <person name="Thomson T."/>
            <person name="Walk T."/>
            <person name="White J."/>
            <person name="Yandava C."/>
            <person name="Straight P."/>
            <person name="Clardy J."/>
            <person name="Hung D."/>
            <person name="Kolter R."/>
            <person name="Mekalanos J."/>
            <person name="Walker S."/>
            <person name="Walsh C.T."/>
            <person name="Wieland-Brown L.C."/>
            <person name="Haas B."/>
            <person name="Nusbaum C."/>
            <person name="Birren B."/>
        </authorList>
    </citation>
    <scope>NUCLEOTIDE SEQUENCE [LARGE SCALE GENOMIC DNA]</scope>
    <source>
        <strain evidence="1">ATCC 29083</strain>
    </source>
</reference>
<dbReference type="PROSITE" id="PS51318">
    <property type="entry name" value="TAT"/>
    <property type="match status" value="1"/>
</dbReference>
<dbReference type="RefSeq" id="WP_007386390.1">
    <property type="nucleotide sequence ID" value="NZ_CM000951.1"/>
</dbReference>
<dbReference type="HOGENOM" id="CLU_2902513_0_0_11"/>
<dbReference type="AlphaFoldDB" id="B5I119"/>
<gene>
    <name evidence="1" type="ORF">SSEG_05264</name>
</gene>
<accession>B5I119</accession>